<evidence type="ECO:0000256" key="1">
    <source>
        <dbReference type="ARBA" id="ARBA00004123"/>
    </source>
</evidence>
<dbReference type="Pfam" id="PF02671">
    <property type="entry name" value="PAH"/>
    <property type="match status" value="1"/>
</dbReference>
<dbReference type="InterPro" id="IPR036600">
    <property type="entry name" value="PAH_sf"/>
</dbReference>
<dbReference type="Gene3D" id="1.20.1160.11">
    <property type="entry name" value="Paired amphipathic helix"/>
    <property type="match status" value="1"/>
</dbReference>
<feature type="non-terminal residue" evidence="4">
    <location>
        <position position="1"/>
    </location>
</feature>
<organism evidence="4 5">
    <name type="scientific">Arabis alpina</name>
    <name type="common">Alpine rock-cress</name>
    <dbReference type="NCBI Taxonomy" id="50452"/>
    <lineage>
        <taxon>Eukaryota</taxon>
        <taxon>Viridiplantae</taxon>
        <taxon>Streptophyta</taxon>
        <taxon>Embryophyta</taxon>
        <taxon>Tracheophyta</taxon>
        <taxon>Spermatophyta</taxon>
        <taxon>Magnoliopsida</taxon>
        <taxon>eudicotyledons</taxon>
        <taxon>Gunneridae</taxon>
        <taxon>Pentapetalae</taxon>
        <taxon>rosids</taxon>
        <taxon>malvids</taxon>
        <taxon>Brassicales</taxon>
        <taxon>Brassicaceae</taxon>
        <taxon>Arabideae</taxon>
        <taxon>Arabis</taxon>
    </lineage>
</organism>
<dbReference type="SUPFAM" id="SSF47762">
    <property type="entry name" value="PAH2 domain"/>
    <property type="match status" value="1"/>
</dbReference>
<dbReference type="PROSITE" id="PS51477">
    <property type="entry name" value="PAH"/>
    <property type="match status" value="1"/>
</dbReference>
<name>A0A087GTI9_ARAAL</name>
<dbReference type="PANTHER" id="PTHR12346:SF8">
    <property type="entry name" value="PAIRED AMPHIPATHIC HELIX PROTEIN SIN3-LIKE 2"/>
    <property type="match status" value="1"/>
</dbReference>
<dbReference type="EMBL" id="CM002874">
    <property type="protein sequence ID" value="KFK33191.1"/>
    <property type="molecule type" value="Genomic_DNA"/>
</dbReference>
<reference evidence="5" key="1">
    <citation type="journal article" date="2015" name="Nat. Plants">
        <title>Genome expansion of Arabis alpina linked with retrotransposition and reduced symmetric DNA methylation.</title>
        <authorList>
            <person name="Willing E.M."/>
            <person name="Rawat V."/>
            <person name="Mandakova T."/>
            <person name="Maumus F."/>
            <person name="James G.V."/>
            <person name="Nordstroem K.J."/>
            <person name="Becker C."/>
            <person name="Warthmann N."/>
            <person name="Chica C."/>
            <person name="Szarzynska B."/>
            <person name="Zytnicki M."/>
            <person name="Albani M.C."/>
            <person name="Kiefer C."/>
            <person name="Bergonzi S."/>
            <person name="Castaings L."/>
            <person name="Mateos J.L."/>
            <person name="Berns M.C."/>
            <person name="Bujdoso N."/>
            <person name="Piofczyk T."/>
            <person name="de Lorenzo L."/>
            <person name="Barrero-Sicilia C."/>
            <person name="Mateos I."/>
            <person name="Piednoel M."/>
            <person name="Hagmann J."/>
            <person name="Chen-Min-Tao R."/>
            <person name="Iglesias-Fernandez R."/>
            <person name="Schuster S.C."/>
            <person name="Alonso-Blanco C."/>
            <person name="Roudier F."/>
            <person name="Carbonero P."/>
            <person name="Paz-Ares J."/>
            <person name="Davis S.J."/>
            <person name="Pecinka A."/>
            <person name="Quesneville H."/>
            <person name="Colot V."/>
            <person name="Lysak M.A."/>
            <person name="Weigel D."/>
            <person name="Coupland G."/>
            <person name="Schneeberger K."/>
        </authorList>
    </citation>
    <scope>NUCLEOTIDE SEQUENCE [LARGE SCALE GENOMIC DNA]</scope>
    <source>
        <strain evidence="5">cv. Pajares</strain>
    </source>
</reference>
<dbReference type="Gramene" id="KFK33191">
    <property type="protein sequence ID" value="KFK33191"/>
    <property type="gene ID" value="AALP_AA6G341800"/>
</dbReference>
<dbReference type="AlphaFoldDB" id="A0A087GTI9"/>
<dbReference type="GO" id="GO:0000785">
    <property type="term" value="C:chromatin"/>
    <property type="evidence" value="ECO:0007669"/>
    <property type="project" value="TreeGrafter"/>
</dbReference>
<dbReference type="eggNOG" id="KOG4204">
    <property type="taxonomic scope" value="Eukaryota"/>
</dbReference>
<dbReference type="InterPro" id="IPR003822">
    <property type="entry name" value="PAH"/>
</dbReference>
<keyword evidence="2 3" id="KW-0539">Nucleus</keyword>
<keyword evidence="5" id="KW-1185">Reference proteome</keyword>
<comment type="subcellular location">
    <subcellularLocation>
        <location evidence="1 3">Nucleus</location>
    </subcellularLocation>
</comment>
<evidence type="ECO:0000256" key="3">
    <source>
        <dbReference type="PROSITE-ProRule" id="PRU00810"/>
    </source>
</evidence>
<dbReference type="OrthoDB" id="10265969at2759"/>
<gene>
    <name evidence="4" type="ordered locus">AALP_Aa6g341800</name>
</gene>
<dbReference type="OMA" id="HAFIHTM"/>
<protein>
    <submittedName>
        <fullName evidence="4">Uncharacterized protein</fullName>
    </submittedName>
</protein>
<dbReference type="Proteomes" id="UP000029120">
    <property type="component" value="Chromosome 6"/>
</dbReference>
<dbReference type="GO" id="GO:0000122">
    <property type="term" value="P:negative regulation of transcription by RNA polymerase II"/>
    <property type="evidence" value="ECO:0007669"/>
    <property type="project" value="TreeGrafter"/>
</dbReference>
<dbReference type="FunFam" id="1.20.1160.11:FF:000001">
    <property type="entry name" value="Paired amphipathic helix protein Sin3"/>
    <property type="match status" value="1"/>
</dbReference>
<dbReference type="InterPro" id="IPR039774">
    <property type="entry name" value="Sin3-like"/>
</dbReference>
<dbReference type="GO" id="GO:0000118">
    <property type="term" value="C:histone deacetylase complex"/>
    <property type="evidence" value="ECO:0007669"/>
    <property type="project" value="TreeGrafter"/>
</dbReference>
<sequence>VGVKVGGRAAETDRNLKKEDAKRYLKEVEKAFENKVGKYATFLKLMVDFKHGRISVHALLLRIKELLRGHNKLIAGFNFYMPDKYKLKIDEDDGDLSPDEADSVVV</sequence>
<proteinExistence type="predicted"/>
<evidence type="ECO:0000313" key="5">
    <source>
        <dbReference type="Proteomes" id="UP000029120"/>
    </source>
</evidence>
<dbReference type="GO" id="GO:0003714">
    <property type="term" value="F:transcription corepressor activity"/>
    <property type="evidence" value="ECO:0007669"/>
    <property type="project" value="InterPro"/>
</dbReference>
<accession>A0A087GTI9</accession>
<evidence type="ECO:0000256" key="2">
    <source>
        <dbReference type="ARBA" id="ARBA00023242"/>
    </source>
</evidence>
<dbReference type="PANTHER" id="PTHR12346">
    <property type="entry name" value="SIN3B-RELATED"/>
    <property type="match status" value="1"/>
</dbReference>
<evidence type="ECO:0000313" key="4">
    <source>
        <dbReference type="EMBL" id="KFK33191.1"/>
    </source>
</evidence>